<dbReference type="EMBL" id="JAGQLJ010000047">
    <property type="protein sequence ID" value="MCA9381088.1"/>
    <property type="molecule type" value="Genomic_DNA"/>
</dbReference>
<dbReference type="AlphaFoldDB" id="A0A955IF91"/>
<protein>
    <submittedName>
        <fullName evidence="1">Uncharacterized protein</fullName>
    </submittedName>
</protein>
<name>A0A955IF91_9BACT</name>
<reference evidence="1" key="2">
    <citation type="journal article" date="2021" name="Microbiome">
        <title>Successional dynamics and alternative stable states in a saline activated sludge microbial community over 9 years.</title>
        <authorList>
            <person name="Wang Y."/>
            <person name="Ye J."/>
            <person name="Ju F."/>
            <person name="Liu L."/>
            <person name="Boyd J.A."/>
            <person name="Deng Y."/>
            <person name="Parks D.H."/>
            <person name="Jiang X."/>
            <person name="Yin X."/>
            <person name="Woodcroft B.J."/>
            <person name="Tyson G.W."/>
            <person name="Hugenholtz P."/>
            <person name="Polz M.F."/>
            <person name="Zhang T."/>
        </authorList>
    </citation>
    <scope>NUCLEOTIDE SEQUENCE</scope>
    <source>
        <strain evidence="1">HKST-UBA13</strain>
    </source>
</reference>
<evidence type="ECO:0000313" key="1">
    <source>
        <dbReference type="EMBL" id="MCA9381088.1"/>
    </source>
</evidence>
<gene>
    <name evidence="1" type="ORF">KC678_02390</name>
</gene>
<reference evidence="1" key="1">
    <citation type="submission" date="2020-04" db="EMBL/GenBank/DDBJ databases">
        <authorList>
            <person name="Zhang T."/>
        </authorList>
    </citation>
    <scope>NUCLEOTIDE SEQUENCE</scope>
    <source>
        <strain evidence="1">HKST-UBA13</strain>
    </source>
</reference>
<comment type="caution">
    <text evidence="1">The sequence shown here is derived from an EMBL/GenBank/DDBJ whole genome shotgun (WGS) entry which is preliminary data.</text>
</comment>
<proteinExistence type="predicted"/>
<evidence type="ECO:0000313" key="2">
    <source>
        <dbReference type="Proteomes" id="UP000775877"/>
    </source>
</evidence>
<organism evidence="1 2">
    <name type="scientific">Candidatus Dojkabacteria bacterium</name>
    <dbReference type="NCBI Taxonomy" id="2099670"/>
    <lineage>
        <taxon>Bacteria</taxon>
        <taxon>Candidatus Dojkabacteria</taxon>
    </lineage>
</organism>
<accession>A0A955IF91</accession>
<sequence>MAIESTTEDYQYESADVSHLISRHQLEEVNSYVSERVNPSSDIDQTTFNRCLLAAQVLDGMGISSNVGYFASINGIPQQYGLFADSKKAVILFDGSHKVVKPIEADIPIEINLGTRTTEFIEKNSAAVESARNFGSQLRSLVEA</sequence>
<dbReference type="Proteomes" id="UP000775877">
    <property type="component" value="Unassembled WGS sequence"/>
</dbReference>